<keyword evidence="3" id="KW-0276">Fatty acid metabolism</keyword>
<dbReference type="Proteomes" id="UP000245119">
    <property type="component" value="Linkage Group LG13"/>
</dbReference>
<feature type="region of interest" description="Disordered" evidence="9">
    <location>
        <begin position="1128"/>
        <end position="1160"/>
    </location>
</feature>
<dbReference type="EMBL" id="PZQS01000013">
    <property type="protein sequence ID" value="PVD19562.1"/>
    <property type="molecule type" value="Genomic_DNA"/>
</dbReference>
<evidence type="ECO:0000256" key="9">
    <source>
        <dbReference type="SAM" id="MobiDB-lite"/>
    </source>
</evidence>
<dbReference type="SUPFAM" id="SSF53901">
    <property type="entry name" value="Thiolase-like"/>
    <property type="match status" value="1"/>
</dbReference>
<keyword evidence="5" id="KW-0560">Oxidoreductase</keyword>
<proteinExistence type="predicted"/>
<feature type="region of interest" description="Disordered" evidence="9">
    <location>
        <begin position="831"/>
        <end position="853"/>
    </location>
</feature>
<dbReference type="STRING" id="400727.A0A2T7NEK9"/>
<protein>
    <recommendedName>
        <fullName evidence="10">Ketosynthase family 3 (KS3) domain-containing protein</fullName>
    </recommendedName>
</protein>
<evidence type="ECO:0000256" key="7">
    <source>
        <dbReference type="ARBA" id="ARBA00023160"/>
    </source>
</evidence>
<keyword evidence="1" id="KW-0596">Phosphopantetheine</keyword>
<dbReference type="Pfam" id="PF00109">
    <property type="entry name" value="ketoacyl-synt"/>
    <property type="match status" value="1"/>
</dbReference>
<dbReference type="GO" id="GO:0004312">
    <property type="term" value="F:fatty acid synthase activity"/>
    <property type="evidence" value="ECO:0007669"/>
    <property type="project" value="TreeGrafter"/>
</dbReference>
<dbReference type="GO" id="GO:0006633">
    <property type="term" value="P:fatty acid biosynthetic process"/>
    <property type="evidence" value="ECO:0007669"/>
    <property type="project" value="UniProtKB-KW"/>
</dbReference>
<name>A0A2T7NEK9_POMCA</name>
<dbReference type="SMART" id="SM00825">
    <property type="entry name" value="PKS_KS"/>
    <property type="match status" value="1"/>
</dbReference>
<dbReference type="PROSITE" id="PS52004">
    <property type="entry name" value="KS3_2"/>
    <property type="match status" value="1"/>
</dbReference>
<evidence type="ECO:0000313" key="12">
    <source>
        <dbReference type="Proteomes" id="UP000245119"/>
    </source>
</evidence>
<dbReference type="Gene3D" id="3.40.47.10">
    <property type="match status" value="1"/>
</dbReference>
<dbReference type="InterPro" id="IPR020841">
    <property type="entry name" value="PKS_Beta-ketoAc_synthase_dom"/>
</dbReference>
<evidence type="ECO:0000256" key="8">
    <source>
        <dbReference type="ARBA" id="ARBA00023268"/>
    </source>
</evidence>
<feature type="domain" description="Ketosynthase family 3 (KS3)" evidence="10">
    <location>
        <begin position="22"/>
        <end position="418"/>
    </location>
</feature>
<dbReference type="GO" id="GO:0016491">
    <property type="term" value="F:oxidoreductase activity"/>
    <property type="evidence" value="ECO:0007669"/>
    <property type="project" value="UniProtKB-KW"/>
</dbReference>
<evidence type="ECO:0000256" key="1">
    <source>
        <dbReference type="ARBA" id="ARBA00022450"/>
    </source>
</evidence>
<dbReference type="InterPro" id="IPR016039">
    <property type="entry name" value="Thiolase-like"/>
</dbReference>
<feature type="compositionally biased region" description="Polar residues" evidence="9">
    <location>
        <begin position="837"/>
        <end position="853"/>
    </location>
</feature>
<evidence type="ECO:0000256" key="6">
    <source>
        <dbReference type="ARBA" id="ARBA00023098"/>
    </source>
</evidence>
<gene>
    <name evidence="11" type="ORF">C0Q70_20052</name>
</gene>
<keyword evidence="6" id="KW-0443">Lipid metabolism</keyword>
<dbReference type="PANTHER" id="PTHR43775">
    <property type="entry name" value="FATTY ACID SYNTHASE"/>
    <property type="match status" value="1"/>
</dbReference>
<feature type="compositionally biased region" description="Basic and acidic residues" evidence="9">
    <location>
        <begin position="1132"/>
        <end position="1145"/>
    </location>
</feature>
<dbReference type="InterPro" id="IPR050091">
    <property type="entry name" value="PKS_NRPS_Biosynth_Enz"/>
</dbReference>
<dbReference type="InterPro" id="IPR014030">
    <property type="entry name" value="Ketoacyl_synth_N"/>
</dbReference>
<reference evidence="11 12" key="1">
    <citation type="submission" date="2018-04" db="EMBL/GenBank/DDBJ databases">
        <title>The genome of golden apple snail Pomacea canaliculata provides insight into stress tolerance and invasive adaptation.</title>
        <authorList>
            <person name="Liu C."/>
            <person name="Liu B."/>
            <person name="Ren Y."/>
            <person name="Zhang Y."/>
            <person name="Wang H."/>
            <person name="Li S."/>
            <person name="Jiang F."/>
            <person name="Yin L."/>
            <person name="Zhang G."/>
            <person name="Qian W."/>
            <person name="Fan W."/>
        </authorList>
    </citation>
    <scope>NUCLEOTIDE SEQUENCE [LARGE SCALE GENOMIC DNA]</scope>
    <source>
        <strain evidence="11">SZHN2017</strain>
        <tissue evidence="11">Muscle</tissue>
    </source>
</reference>
<keyword evidence="7" id="KW-0275">Fatty acid biosynthesis</keyword>
<evidence type="ECO:0000256" key="3">
    <source>
        <dbReference type="ARBA" id="ARBA00022832"/>
    </source>
</evidence>
<sequence>MGSTASIMQPGQKEIRASIRTVRGVYLVGIAGRFPNANNVEELWEQLKVYGESGITGQSPARWPNTCLPYLPKSVGRIKNEDGFDADFWYFSDTKTFSGNPILRHLLEVIYEAVLDSGLPLSTFQSSSEPAGLYIAQSSYLDSVLTSKQFKTFWEARSSNVPSHISHLLGTYGPSVGVDADTNSSLVAVDIAVRDLQRGAVHYAIVAGGNLVVNPLVAQGLEYLSLGSDGLSCGSQSDGVAAIILTREMLRCNRIYSLLLGVGISSDGSRESGEIARGWTVCGKGNEAVDEEQMKRLVKTLLKGKKIDKEVICAASTNAIGHCQSAAAFTDIGLLLGYLVALVHLKVDEVYRLGPNIYILAILTDFLAVIGVPRHVPHLVDNVEKQVSLKDLTLLPLSRSHPNSVADLLCDAEYIINSILHPLDQPVLMKQLLRESDFVVMAHIPGCEGAIFSEAQKSFIQLDTTRIIHWSPSLLDVLNVLGKVHILGNDVNQDITTGHEQSVWTVEWEDDWQLYLQQILHTWKENGDHQIDKGQRLVTTLPEEALFLPQYHAQLLDHNQNSVTVSFEACTGLLRAGGVIFYFPLLPLGLTRRDRKCTEASIFEVSPVEEQSRRHCVFDEKTGLVHVTVTKDSMAFQHPGSRFTASTHPFNFDVQSSPQQKDFFQLEVCKVEVEKIKSTHNVASLRARLVEAHTSTLPSAVDSLSLTLLMAANDFRCQVFALTQGSAVPEVFNKICPGVAIISQRLKGLIMSHGIQELRCTEKHYIGNGSAAAIQPLDPVWTATAADLEKDNYTVADNQNKLVELAKFHDCDAENFGKEILDSLSSQEKRAFPDNESLANEPSSSQEQEASTTFCEWRDPVSQKLGQQLLELLEDALEESGLLPLVTSASLTDLSAEMGPIQKLTAGTTTTVEVSSQISAETDSSLADHQLALTCAVQQLALTCAVQQLALTLGLWTFGTVEQNAKCRPLLPRRKAALLNTNQEKPIECPDSRSQGKTAWLSGHDELSEFTSCLSGSCITQETGRLHGMISCSLDVDSGLLENHESVKTLDNVEILSLARQPSQHNLGNSSTPKPMCQITGVFLQQSWSDDTNSQNCKEYRNLPNPILPELLKSEDALVSPPVSFHFNSGLSREEHEESQAEHQEQLASDTDDNFDSYNHEDSVMLDLPRNIPLPLGNLQGQEIEDESSQSGDSGIEFHLTEEISSSNQHRYAFNLVSNSKKDSPLVYSLPDEGLGPITYDCPPFKQRLSSYEEVEENPEKSQTLKSDTVQEIYQNQEVIPPEKGASCENARYDKELNLTSNTLNQGAMLSGNSVLRLLDSQDVEQRTTDENSSGVLPACATTPIENLQAEKQFIDDRLGYK</sequence>
<evidence type="ECO:0000256" key="4">
    <source>
        <dbReference type="ARBA" id="ARBA00022857"/>
    </source>
</evidence>
<organism evidence="11 12">
    <name type="scientific">Pomacea canaliculata</name>
    <name type="common">Golden apple snail</name>
    <dbReference type="NCBI Taxonomy" id="400727"/>
    <lineage>
        <taxon>Eukaryota</taxon>
        <taxon>Metazoa</taxon>
        <taxon>Spiralia</taxon>
        <taxon>Lophotrochozoa</taxon>
        <taxon>Mollusca</taxon>
        <taxon>Gastropoda</taxon>
        <taxon>Caenogastropoda</taxon>
        <taxon>Architaenioglossa</taxon>
        <taxon>Ampullarioidea</taxon>
        <taxon>Ampullariidae</taxon>
        <taxon>Pomacea</taxon>
    </lineage>
</organism>
<evidence type="ECO:0000256" key="2">
    <source>
        <dbReference type="ARBA" id="ARBA00022516"/>
    </source>
</evidence>
<accession>A0A2T7NEK9</accession>
<keyword evidence="4" id="KW-0521">NADP</keyword>
<comment type="caution">
    <text evidence="11">The sequence shown here is derived from an EMBL/GenBank/DDBJ whole genome shotgun (WGS) entry which is preliminary data.</text>
</comment>
<evidence type="ECO:0000259" key="10">
    <source>
        <dbReference type="PROSITE" id="PS52004"/>
    </source>
</evidence>
<keyword evidence="8" id="KW-0511">Multifunctional enzyme</keyword>
<keyword evidence="2" id="KW-0444">Lipid biosynthesis</keyword>
<evidence type="ECO:0000256" key="5">
    <source>
        <dbReference type="ARBA" id="ARBA00023002"/>
    </source>
</evidence>
<evidence type="ECO:0000313" key="11">
    <source>
        <dbReference type="EMBL" id="PVD19562.1"/>
    </source>
</evidence>
<keyword evidence="12" id="KW-1185">Reference proteome</keyword>
<dbReference type="PANTHER" id="PTHR43775:SF7">
    <property type="entry name" value="FATTY ACID SYNTHASE"/>
    <property type="match status" value="1"/>
</dbReference>
<dbReference type="OrthoDB" id="329835at2759"/>